<comment type="caution">
    <text evidence="1">The sequence shown here is derived from an EMBL/GenBank/DDBJ whole genome shotgun (WGS) entry which is preliminary data.</text>
</comment>
<dbReference type="EMBL" id="MEVM01000021">
    <property type="protein sequence ID" value="OGC70734.1"/>
    <property type="molecule type" value="Genomic_DNA"/>
</dbReference>
<evidence type="ECO:0000313" key="2">
    <source>
        <dbReference type="Proteomes" id="UP000176492"/>
    </source>
</evidence>
<evidence type="ECO:0000313" key="1">
    <source>
        <dbReference type="EMBL" id="OGC70734.1"/>
    </source>
</evidence>
<dbReference type="AlphaFoldDB" id="A0A1F4WMS2"/>
<organism evidence="1 2">
    <name type="scientific">candidate division WWE3 bacterium RIFCSPLOWO2_02_FULL_53_10</name>
    <dbReference type="NCBI Taxonomy" id="1802629"/>
    <lineage>
        <taxon>Bacteria</taxon>
        <taxon>Katanobacteria</taxon>
    </lineage>
</organism>
<dbReference type="Proteomes" id="UP000176492">
    <property type="component" value="Unassembled WGS sequence"/>
</dbReference>
<protein>
    <recommendedName>
        <fullName evidence="3">Hydrogenase maturation protease</fullName>
    </recommendedName>
</protein>
<name>A0A1F4WMS2_UNCKA</name>
<evidence type="ECO:0008006" key="3">
    <source>
        <dbReference type="Google" id="ProtNLM"/>
    </source>
</evidence>
<reference evidence="1 2" key="1">
    <citation type="journal article" date="2016" name="Nat. Commun.">
        <title>Thousands of microbial genomes shed light on interconnected biogeochemical processes in an aquifer system.</title>
        <authorList>
            <person name="Anantharaman K."/>
            <person name="Brown C.T."/>
            <person name="Hug L.A."/>
            <person name="Sharon I."/>
            <person name="Castelle C.J."/>
            <person name="Probst A.J."/>
            <person name="Thomas B.C."/>
            <person name="Singh A."/>
            <person name="Wilkins M.J."/>
            <person name="Karaoz U."/>
            <person name="Brodie E.L."/>
            <person name="Williams K.H."/>
            <person name="Hubbard S.S."/>
            <person name="Banfield J.F."/>
        </authorList>
    </citation>
    <scope>NUCLEOTIDE SEQUENCE [LARGE SCALE GENOMIC DNA]</scope>
</reference>
<proteinExistence type="predicted"/>
<gene>
    <name evidence="1" type="ORF">A3J33_03450</name>
</gene>
<sequence>MNVENVFVFGNPDIATDALPLRILPRLSGHFPNIKFRVLDPNEEWDIPDPFIVIDTVVGLSDFRVFHSLEEFGAAPAVSVHDFDALFNLRYLAKLGKLKGLRVIGIPPDMPEEKAFSEAARVLTEFLHREGEGR</sequence>
<accession>A0A1F4WMS2</accession>